<accession>A0A1I5YCR0</accession>
<gene>
    <name evidence="8" type="ORF">SAMN05216229_12013</name>
</gene>
<keyword evidence="9" id="KW-1185">Reference proteome</keyword>
<dbReference type="InterPro" id="IPR016181">
    <property type="entry name" value="Acyl_CoA_acyltransferase"/>
</dbReference>
<proteinExistence type="inferred from homology"/>
<dbReference type="OrthoDB" id="9785911at2"/>
<comment type="similarity">
    <text evidence="1">Belongs to the FemABX family.</text>
</comment>
<evidence type="ECO:0000256" key="2">
    <source>
        <dbReference type="ARBA" id="ARBA00022679"/>
    </source>
</evidence>
<dbReference type="InterPro" id="IPR050644">
    <property type="entry name" value="PG_Glycine_Bridge_Synth"/>
</dbReference>
<evidence type="ECO:0000259" key="7">
    <source>
        <dbReference type="Pfam" id="PF13480"/>
    </source>
</evidence>
<dbReference type="GO" id="GO:0016755">
    <property type="term" value="F:aminoacyltransferase activity"/>
    <property type="evidence" value="ECO:0007669"/>
    <property type="project" value="InterPro"/>
</dbReference>
<keyword evidence="6" id="KW-0961">Cell wall biogenesis/degradation</keyword>
<evidence type="ECO:0000256" key="3">
    <source>
        <dbReference type="ARBA" id="ARBA00022960"/>
    </source>
</evidence>
<evidence type="ECO:0000256" key="6">
    <source>
        <dbReference type="ARBA" id="ARBA00023316"/>
    </source>
</evidence>
<sequence>MDIIEISGKADWEKSLSKAPRHDFYHTMDFHQLSSLNGEGDPVLFDIRLEHGGVLFPLLARSIKDSPLKDLTSVYGYPSPLIYGEIGRTEIPRFWDYFTSYLYQQGYVSLFSRCHPLVTPEILGEDLFQRSGRVVIIRLDRTEEEQVSEYRTNHKRDIRKLERIGVSCQQSNSAKDLADFVENYEATMKSLDAAPYYFFSENYYRRLLDAKSFDARIYSCTLDGSVICSGIFVFCGEFVQYHLGGTAPGFGSLAPTKLMFDTVRKDASRLGYKYFCLGGGLGCNEDSLFMFKAGFSKYIKEFRTLKIIINPDEYESLSREVSADTKFFPRYRANCQ</sequence>
<dbReference type="EMBL" id="FOXM01000020">
    <property type="protein sequence ID" value="SFQ41953.1"/>
    <property type="molecule type" value="Genomic_DNA"/>
</dbReference>
<dbReference type="Proteomes" id="UP000243084">
    <property type="component" value="Unassembled WGS sequence"/>
</dbReference>
<keyword evidence="2 8" id="KW-0808">Transferase</keyword>
<dbReference type="GO" id="GO:0071555">
    <property type="term" value="P:cell wall organization"/>
    <property type="evidence" value="ECO:0007669"/>
    <property type="project" value="UniProtKB-KW"/>
</dbReference>
<keyword evidence="4" id="KW-0573">Peptidoglycan synthesis</keyword>
<dbReference type="RefSeq" id="WP_092434642.1">
    <property type="nucleotide sequence ID" value="NZ_FOXM01000020.1"/>
</dbReference>
<dbReference type="PROSITE" id="PS51191">
    <property type="entry name" value="FEMABX"/>
    <property type="match status" value="1"/>
</dbReference>
<evidence type="ECO:0000313" key="9">
    <source>
        <dbReference type="Proteomes" id="UP000243084"/>
    </source>
</evidence>
<protein>
    <submittedName>
        <fullName evidence="8">Acetyltransferase (GNAT) domain-containing protein</fullName>
    </submittedName>
</protein>
<evidence type="ECO:0000256" key="4">
    <source>
        <dbReference type="ARBA" id="ARBA00022984"/>
    </source>
</evidence>
<dbReference type="SUPFAM" id="SSF55729">
    <property type="entry name" value="Acyl-CoA N-acyltransferases (Nat)"/>
    <property type="match status" value="1"/>
</dbReference>
<reference evidence="9" key="1">
    <citation type="submission" date="2016-10" db="EMBL/GenBank/DDBJ databases">
        <authorList>
            <person name="Varghese N."/>
            <person name="Submissions S."/>
        </authorList>
    </citation>
    <scope>NUCLEOTIDE SEQUENCE [LARGE SCALE GENOMIC DNA]</scope>
    <source>
        <strain evidence="9">JCM 18195</strain>
    </source>
</reference>
<dbReference type="Pfam" id="PF13480">
    <property type="entry name" value="Acetyltransf_6"/>
    <property type="match status" value="1"/>
</dbReference>
<evidence type="ECO:0000256" key="1">
    <source>
        <dbReference type="ARBA" id="ARBA00009943"/>
    </source>
</evidence>
<feature type="domain" description="BioF2-like acetyltransferase" evidence="7">
    <location>
        <begin position="149"/>
        <end position="280"/>
    </location>
</feature>
<evidence type="ECO:0000256" key="5">
    <source>
        <dbReference type="ARBA" id="ARBA00023315"/>
    </source>
</evidence>
<dbReference type="GO" id="GO:0009252">
    <property type="term" value="P:peptidoglycan biosynthetic process"/>
    <property type="evidence" value="ECO:0007669"/>
    <property type="project" value="UniProtKB-KW"/>
</dbReference>
<dbReference type="InterPro" id="IPR003447">
    <property type="entry name" value="FEMABX"/>
</dbReference>
<keyword evidence="5" id="KW-0012">Acyltransferase</keyword>
<dbReference type="InterPro" id="IPR038740">
    <property type="entry name" value="BioF2-like_GNAT_dom"/>
</dbReference>
<dbReference type="AlphaFoldDB" id="A0A1I5YCR0"/>
<keyword evidence="3" id="KW-0133">Cell shape</keyword>
<name>A0A1I5YCR0_9GAMM</name>
<organism evidence="8 9">
    <name type="scientific">Geopseudomonas sagittaria</name>
    <dbReference type="NCBI Taxonomy" id="1135990"/>
    <lineage>
        <taxon>Bacteria</taxon>
        <taxon>Pseudomonadati</taxon>
        <taxon>Pseudomonadota</taxon>
        <taxon>Gammaproteobacteria</taxon>
        <taxon>Pseudomonadales</taxon>
        <taxon>Pseudomonadaceae</taxon>
        <taxon>Geopseudomonas</taxon>
    </lineage>
</organism>
<dbReference type="GO" id="GO:0008360">
    <property type="term" value="P:regulation of cell shape"/>
    <property type="evidence" value="ECO:0007669"/>
    <property type="project" value="UniProtKB-KW"/>
</dbReference>
<dbReference type="PANTHER" id="PTHR36174:SF1">
    <property type="entry name" value="LIPID II:GLYCINE GLYCYLTRANSFERASE"/>
    <property type="match status" value="1"/>
</dbReference>
<evidence type="ECO:0000313" key="8">
    <source>
        <dbReference type="EMBL" id="SFQ41953.1"/>
    </source>
</evidence>
<dbReference type="PANTHER" id="PTHR36174">
    <property type="entry name" value="LIPID II:GLYCINE GLYCYLTRANSFERASE"/>
    <property type="match status" value="1"/>
</dbReference>
<dbReference type="Gene3D" id="3.40.630.30">
    <property type="match status" value="1"/>
</dbReference>